<dbReference type="InterPro" id="IPR052539">
    <property type="entry name" value="MGD_biosynthesis_adapter"/>
</dbReference>
<name>A0A1H8FVQ0_9BACL</name>
<feature type="compositionally biased region" description="Basic residues" evidence="1">
    <location>
        <begin position="15"/>
        <end position="24"/>
    </location>
</feature>
<evidence type="ECO:0000259" key="2">
    <source>
        <dbReference type="Pfam" id="PF03205"/>
    </source>
</evidence>
<dbReference type="CDD" id="cd03116">
    <property type="entry name" value="MobB"/>
    <property type="match status" value="1"/>
</dbReference>
<dbReference type="InterPro" id="IPR027417">
    <property type="entry name" value="P-loop_NTPase"/>
</dbReference>
<dbReference type="GO" id="GO:0006777">
    <property type="term" value="P:Mo-molybdopterin cofactor biosynthetic process"/>
    <property type="evidence" value="ECO:0007669"/>
    <property type="project" value="InterPro"/>
</dbReference>
<dbReference type="InterPro" id="IPR004435">
    <property type="entry name" value="MobB_dom"/>
</dbReference>
<dbReference type="GO" id="GO:0005525">
    <property type="term" value="F:GTP binding"/>
    <property type="evidence" value="ECO:0007669"/>
    <property type="project" value="InterPro"/>
</dbReference>
<dbReference type="PANTHER" id="PTHR40072">
    <property type="entry name" value="MOLYBDOPTERIN-GUANINE DINUCLEOTIDE BIOSYNTHESIS ADAPTER PROTEIN-RELATED"/>
    <property type="match status" value="1"/>
</dbReference>
<dbReference type="PANTHER" id="PTHR40072:SF1">
    <property type="entry name" value="MOLYBDOPTERIN-GUANINE DINUCLEOTIDE BIOSYNTHESIS ADAPTER PROTEIN"/>
    <property type="match status" value="1"/>
</dbReference>
<dbReference type="AlphaFoldDB" id="A0A1H8FVQ0"/>
<evidence type="ECO:0000313" key="4">
    <source>
        <dbReference type="Proteomes" id="UP000198809"/>
    </source>
</evidence>
<feature type="compositionally biased region" description="Low complexity" evidence="1">
    <location>
        <begin position="1"/>
        <end position="14"/>
    </location>
</feature>
<sequence length="229" mass="25574">MRRPLGSRGMVSGRGFRRSGRVRRTPTSAPLPVSGARTDSRSNYADGSVRSEQSSFRPAVCQVVGYKNSGKTTLICELIQLLQSKGCSVAVIKHDVHGFETDRPGTDTWRQREAGARAVAITGTEQSFIFESRSRELAELIKAFMHYDYVLVEGFKEEPYPKIVLIRNAADLELTARLPGVAAAAIWEDPSGSIARCLPEGQRRFGINDISEIAEYLWRERSFFQNFNI</sequence>
<accession>A0A1H8FVQ0</accession>
<dbReference type="OrthoDB" id="9786803at2"/>
<feature type="region of interest" description="Disordered" evidence="1">
    <location>
        <begin position="1"/>
        <end position="50"/>
    </location>
</feature>
<dbReference type="STRING" id="1333845.SAMN04487895_101248"/>
<dbReference type="Proteomes" id="UP000198809">
    <property type="component" value="Unassembled WGS sequence"/>
</dbReference>
<feature type="domain" description="Molybdopterin-guanine dinucleotide biosynthesis protein B (MobB)" evidence="2">
    <location>
        <begin position="60"/>
        <end position="175"/>
    </location>
</feature>
<proteinExistence type="predicted"/>
<gene>
    <name evidence="3" type="ORF">SAMN04487895_101248</name>
</gene>
<organism evidence="3 4">
    <name type="scientific">Paenibacillus sophorae</name>
    <dbReference type="NCBI Taxonomy" id="1333845"/>
    <lineage>
        <taxon>Bacteria</taxon>
        <taxon>Bacillati</taxon>
        <taxon>Bacillota</taxon>
        <taxon>Bacilli</taxon>
        <taxon>Bacillales</taxon>
        <taxon>Paenibacillaceae</taxon>
        <taxon>Paenibacillus</taxon>
    </lineage>
</organism>
<feature type="compositionally biased region" description="Polar residues" evidence="1">
    <location>
        <begin position="41"/>
        <end position="50"/>
    </location>
</feature>
<dbReference type="SUPFAM" id="SSF52540">
    <property type="entry name" value="P-loop containing nucleoside triphosphate hydrolases"/>
    <property type="match status" value="1"/>
</dbReference>
<protein>
    <submittedName>
        <fullName evidence="3">Molybdopterin-guanine dinucleotide biosynthesis protein B</fullName>
    </submittedName>
</protein>
<evidence type="ECO:0000256" key="1">
    <source>
        <dbReference type="SAM" id="MobiDB-lite"/>
    </source>
</evidence>
<dbReference type="Pfam" id="PF03205">
    <property type="entry name" value="MobB"/>
    <property type="match status" value="1"/>
</dbReference>
<reference evidence="3 4" key="1">
    <citation type="submission" date="2016-10" db="EMBL/GenBank/DDBJ databases">
        <authorList>
            <person name="de Groot N.N."/>
        </authorList>
    </citation>
    <scope>NUCLEOTIDE SEQUENCE [LARGE SCALE GENOMIC DNA]</scope>
    <source>
        <strain evidence="3 4">CGMCC 1.10238</strain>
    </source>
</reference>
<dbReference type="Gene3D" id="3.40.50.300">
    <property type="entry name" value="P-loop containing nucleotide triphosphate hydrolases"/>
    <property type="match status" value="1"/>
</dbReference>
<dbReference type="EMBL" id="FODH01000001">
    <property type="protein sequence ID" value="SEN35178.1"/>
    <property type="molecule type" value="Genomic_DNA"/>
</dbReference>
<evidence type="ECO:0000313" key="3">
    <source>
        <dbReference type="EMBL" id="SEN35178.1"/>
    </source>
</evidence>
<dbReference type="NCBIfam" id="TIGR00176">
    <property type="entry name" value="mobB"/>
    <property type="match status" value="1"/>
</dbReference>